<evidence type="ECO:0000256" key="3">
    <source>
        <dbReference type="SAM" id="Coils"/>
    </source>
</evidence>
<sequence>MMSDAELTDQSVAPLASRLDTLATALAALEKQMSRAGREQLKANALAETQAKRSEATLNELRTVAEQREQEHAAERERLAATVSEARLTVVRSFFPVLDGLDEAIRTAQTILHQARRVESPERLLLYLLEAPVECIDLVIPPVPLRETLESWLQGLVIVRRRLLDAMASEDVTPILAEGRPFDPHHHIVVEVIPSRTAPAGMVLQEIRRGLMIGTRVLRHAEVAVADEYSS</sequence>
<accession>A0ABS4D934</accession>
<comment type="similarity">
    <text evidence="2">Belongs to the GrpE family.</text>
</comment>
<dbReference type="Pfam" id="PF01025">
    <property type="entry name" value="GrpE"/>
    <property type="match status" value="1"/>
</dbReference>
<dbReference type="EMBL" id="SIJK02000013">
    <property type="protein sequence ID" value="MBP1465959.1"/>
    <property type="molecule type" value="Genomic_DNA"/>
</dbReference>
<dbReference type="InterPro" id="IPR000740">
    <property type="entry name" value="GrpE"/>
</dbReference>
<keyword evidence="1 2" id="KW-0143">Chaperone</keyword>
<organism evidence="4 5">
    <name type="scientific">Candidatus Chloroploca mongolica</name>
    <dbReference type="NCBI Taxonomy" id="2528176"/>
    <lineage>
        <taxon>Bacteria</taxon>
        <taxon>Bacillati</taxon>
        <taxon>Chloroflexota</taxon>
        <taxon>Chloroflexia</taxon>
        <taxon>Chloroflexales</taxon>
        <taxon>Chloroflexineae</taxon>
        <taxon>Oscillochloridaceae</taxon>
        <taxon>Candidatus Chloroploca</taxon>
    </lineage>
</organism>
<dbReference type="InterPro" id="IPR009012">
    <property type="entry name" value="GrpE_head"/>
</dbReference>
<keyword evidence="3" id="KW-0175">Coiled coil</keyword>
<dbReference type="Gene3D" id="2.30.22.10">
    <property type="entry name" value="Head domain of nucleotide exchange factor GrpE"/>
    <property type="match status" value="1"/>
</dbReference>
<evidence type="ECO:0000256" key="2">
    <source>
        <dbReference type="HAMAP-Rule" id="MF_01151"/>
    </source>
</evidence>
<comment type="subcellular location">
    <subcellularLocation>
        <location evidence="2">Cytoplasm</location>
    </subcellularLocation>
</comment>
<gene>
    <name evidence="2 4" type="primary">grpE</name>
    <name evidence="4" type="ORF">EYB53_009610</name>
</gene>
<dbReference type="HAMAP" id="MF_01151">
    <property type="entry name" value="GrpE"/>
    <property type="match status" value="1"/>
</dbReference>
<keyword evidence="2" id="KW-0346">Stress response</keyword>
<evidence type="ECO:0000313" key="5">
    <source>
        <dbReference type="Proteomes" id="UP001193081"/>
    </source>
</evidence>
<keyword evidence="5" id="KW-1185">Reference proteome</keyword>
<comment type="caution">
    <text evidence="4">The sequence shown here is derived from an EMBL/GenBank/DDBJ whole genome shotgun (WGS) entry which is preliminary data.</text>
</comment>
<dbReference type="Proteomes" id="UP001193081">
    <property type="component" value="Unassembled WGS sequence"/>
</dbReference>
<comment type="subunit">
    <text evidence="2">Homodimer.</text>
</comment>
<reference evidence="4 5" key="1">
    <citation type="submission" date="2021-03" db="EMBL/GenBank/DDBJ databases">
        <authorList>
            <person name="Grouzdev D.S."/>
        </authorList>
    </citation>
    <scope>NUCLEOTIDE SEQUENCE [LARGE SCALE GENOMIC DNA]</scope>
    <source>
        <strain evidence="4 5">M50-1</strain>
    </source>
</reference>
<dbReference type="SUPFAM" id="SSF51064">
    <property type="entry name" value="Head domain of nucleotide exchange factor GrpE"/>
    <property type="match status" value="1"/>
</dbReference>
<proteinExistence type="inferred from homology"/>
<evidence type="ECO:0000256" key="1">
    <source>
        <dbReference type="ARBA" id="ARBA00023186"/>
    </source>
</evidence>
<evidence type="ECO:0000313" key="4">
    <source>
        <dbReference type="EMBL" id="MBP1465959.1"/>
    </source>
</evidence>
<comment type="function">
    <text evidence="2">Participates actively in the response to hyperosmotic and heat shock by preventing the aggregation of stress-denatured proteins, in association with DnaK and GrpE. It is the nucleotide exchange factor for DnaK and may function as a thermosensor. Unfolded proteins bind initially to DnaJ; upon interaction with the DnaJ-bound protein, DnaK hydrolyzes its bound ATP, resulting in the formation of a stable complex. GrpE releases ADP from DnaK; ATP binding to DnaK triggers the release of the substrate protein, thus completing the reaction cycle. Several rounds of ATP-dependent interactions between DnaJ, DnaK and GrpE are required for fully efficient folding.</text>
</comment>
<name>A0ABS4D934_9CHLR</name>
<protein>
    <recommendedName>
        <fullName evidence="2">Protein GrpE</fullName>
    </recommendedName>
    <alternativeName>
        <fullName evidence="2">HSP-70 cofactor</fullName>
    </alternativeName>
</protein>
<feature type="coiled-coil region" evidence="3">
    <location>
        <begin position="19"/>
        <end position="78"/>
    </location>
</feature>
<dbReference type="PANTHER" id="PTHR21237">
    <property type="entry name" value="GRPE PROTEIN"/>
    <property type="match status" value="1"/>
</dbReference>
<keyword evidence="2" id="KW-0963">Cytoplasm</keyword>
<dbReference type="PANTHER" id="PTHR21237:SF23">
    <property type="entry name" value="GRPE PROTEIN HOMOLOG, MITOCHONDRIAL"/>
    <property type="match status" value="1"/>
</dbReference>